<dbReference type="PANTHER" id="PTHR35696:SF1">
    <property type="entry name" value="ELECTRON CARRIER_IRON ION-BINDING PROTEIN"/>
    <property type="match status" value="1"/>
</dbReference>
<dbReference type="Pfam" id="PF05142">
    <property type="entry name" value="DUF702"/>
    <property type="match status" value="1"/>
</dbReference>
<name>A0A5P1F319_ASPOF</name>
<accession>A0A5P1F319</accession>
<proteinExistence type="predicted"/>
<dbReference type="PANTHER" id="PTHR35696">
    <property type="entry name" value="ELECTRON CARRIER/IRON ION-BINDING PROTEIN"/>
    <property type="match status" value="1"/>
</dbReference>
<dbReference type="GO" id="GO:0009507">
    <property type="term" value="C:chloroplast"/>
    <property type="evidence" value="ECO:0007669"/>
    <property type="project" value="EnsemblPlants"/>
</dbReference>
<dbReference type="GO" id="GO:0005634">
    <property type="term" value="C:nucleus"/>
    <property type="evidence" value="ECO:0007669"/>
    <property type="project" value="EnsemblPlants"/>
</dbReference>
<organism evidence="2 3">
    <name type="scientific">Asparagus officinalis</name>
    <name type="common">Garden asparagus</name>
    <dbReference type="NCBI Taxonomy" id="4686"/>
    <lineage>
        <taxon>Eukaryota</taxon>
        <taxon>Viridiplantae</taxon>
        <taxon>Streptophyta</taxon>
        <taxon>Embryophyta</taxon>
        <taxon>Tracheophyta</taxon>
        <taxon>Spermatophyta</taxon>
        <taxon>Magnoliopsida</taxon>
        <taxon>Liliopsida</taxon>
        <taxon>Asparagales</taxon>
        <taxon>Asparagaceae</taxon>
        <taxon>Asparagoideae</taxon>
        <taxon>Asparagus</taxon>
    </lineage>
</organism>
<evidence type="ECO:0000313" key="3">
    <source>
        <dbReference type="Proteomes" id="UP000243459"/>
    </source>
</evidence>
<gene>
    <name evidence="2" type="ORF">A4U43_C04F12600</name>
</gene>
<feature type="compositionally biased region" description="Pro residues" evidence="1">
    <location>
        <begin position="105"/>
        <end position="115"/>
    </location>
</feature>
<feature type="region of interest" description="Disordered" evidence="1">
    <location>
        <begin position="103"/>
        <end position="127"/>
    </location>
</feature>
<protein>
    <submittedName>
        <fullName evidence="2">Uncharacterized protein</fullName>
    </submittedName>
</protein>
<keyword evidence="3" id="KW-1185">Reference proteome</keyword>
<dbReference type="EMBL" id="CM007384">
    <property type="protein sequence ID" value="ONK71807.1"/>
    <property type="molecule type" value="Genomic_DNA"/>
</dbReference>
<evidence type="ECO:0000313" key="2">
    <source>
        <dbReference type="EMBL" id="ONK71807.1"/>
    </source>
</evidence>
<reference evidence="3" key="1">
    <citation type="journal article" date="2017" name="Nat. Commun.">
        <title>The asparagus genome sheds light on the origin and evolution of a young Y chromosome.</title>
        <authorList>
            <person name="Harkess A."/>
            <person name="Zhou J."/>
            <person name="Xu C."/>
            <person name="Bowers J.E."/>
            <person name="Van der Hulst R."/>
            <person name="Ayyampalayam S."/>
            <person name="Mercati F."/>
            <person name="Riccardi P."/>
            <person name="McKain M.R."/>
            <person name="Kakrana A."/>
            <person name="Tang H."/>
            <person name="Ray J."/>
            <person name="Groenendijk J."/>
            <person name="Arikit S."/>
            <person name="Mathioni S.M."/>
            <person name="Nakano M."/>
            <person name="Shan H."/>
            <person name="Telgmann-Rauber A."/>
            <person name="Kanno A."/>
            <person name="Yue Z."/>
            <person name="Chen H."/>
            <person name="Li W."/>
            <person name="Chen Y."/>
            <person name="Xu X."/>
            <person name="Zhang Y."/>
            <person name="Luo S."/>
            <person name="Chen H."/>
            <person name="Gao J."/>
            <person name="Mao Z."/>
            <person name="Pires J.C."/>
            <person name="Luo M."/>
            <person name="Kudrna D."/>
            <person name="Wing R.A."/>
            <person name="Meyers B.C."/>
            <person name="Yi K."/>
            <person name="Kong H."/>
            <person name="Lavrijsen P."/>
            <person name="Sunseri F."/>
            <person name="Falavigna A."/>
            <person name="Ye Y."/>
            <person name="Leebens-Mack J.H."/>
            <person name="Chen G."/>
        </authorList>
    </citation>
    <scope>NUCLEOTIDE SEQUENCE [LARGE SCALE GENOMIC DNA]</scope>
    <source>
        <strain evidence="3">cv. DH0086</strain>
    </source>
</reference>
<sequence>MFGHRSGLVDIVMAASSPVLTSNNNKVGEAIITSTAINGSTTPQRLVAMDTPPKTNQRGHNKPRCIKCGNVARSRCPFQSCKNCCAKAQNPCHIHFLKQSSILPAQPPTTTPLPEQPSTDGPSTGASWRLSSLRKLSATFASTMRVKKPLTRKDAVNINKWRFSKLKEHVEGNVEAENEAFDRYTWNVRLLEETFSTEGIISDGQSTLEPTSSDKFQKLVASLKVKLMERPYELDAGKEHKRRKKEGEWRAERTAAFSDLIDKLSKARSEDDLKPCLEMKVQLLNRSESKIDQEDPEKSLLPKQEPDTIMDSSVYSAPKICTAVHMNQVALSNINAKLSSLVELAEL</sequence>
<dbReference type="AlphaFoldDB" id="A0A5P1F319"/>
<evidence type="ECO:0000256" key="1">
    <source>
        <dbReference type="SAM" id="MobiDB-lite"/>
    </source>
</evidence>
<dbReference type="Gramene" id="ONK71807">
    <property type="protein sequence ID" value="ONK71807"/>
    <property type="gene ID" value="A4U43_C04F12600"/>
</dbReference>
<dbReference type="Proteomes" id="UP000243459">
    <property type="component" value="Chromosome 4"/>
</dbReference>
<dbReference type="OMA" id="PDTLNEQ"/>